<dbReference type="InterPro" id="IPR050115">
    <property type="entry name" value="Proteasome_alpha"/>
</dbReference>
<dbReference type="InterPro" id="IPR023332">
    <property type="entry name" value="Proteasome_alpha-type"/>
</dbReference>
<evidence type="ECO:0000313" key="6">
    <source>
        <dbReference type="Proteomes" id="UP001648503"/>
    </source>
</evidence>
<comment type="similarity">
    <text evidence="2 3">Belongs to the peptidase T1A family.</text>
</comment>
<proteinExistence type="inferred from homology"/>
<comment type="caution">
    <text evidence="5">The sequence shown here is derived from an EMBL/GenBank/DDBJ whole genome shotgun (WGS) entry which is preliminary data.</text>
</comment>
<evidence type="ECO:0000256" key="3">
    <source>
        <dbReference type="RuleBase" id="RU000551"/>
    </source>
</evidence>
<keyword evidence="1 2" id="KW-0647">Proteasome</keyword>
<name>A0ABQ8EV39_9FUNG</name>
<dbReference type="Pfam" id="PF00227">
    <property type="entry name" value="Proteasome"/>
    <property type="match status" value="1"/>
</dbReference>
<evidence type="ECO:0000259" key="4">
    <source>
        <dbReference type="PROSITE" id="PS00388"/>
    </source>
</evidence>
<keyword evidence="3" id="KW-0539">Nucleus</keyword>
<evidence type="ECO:0000256" key="1">
    <source>
        <dbReference type="ARBA" id="ARBA00022942"/>
    </source>
</evidence>
<accession>A0ABQ8EV39</accession>
<dbReference type="InterPro" id="IPR001353">
    <property type="entry name" value="Proteasome_sua/b"/>
</dbReference>
<dbReference type="SMART" id="SM00948">
    <property type="entry name" value="Proteasome_A_N"/>
    <property type="match status" value="1"/>
</dbReference>
<dbReference type="PANTHER" id="PTHR11599">
    <property type="entry name" value="PROTEASOME SUBUNIT ALPHA/BETA"/>
    <property type="match status" value="1"/>
</dbReference>
<keyword evidence="3" id="KW-0963">Cytoplasm</keyword>
<feature type="domain" description="Proteasome alpha-type subunits" evidence="4">
    <location>
        <begin position="8"/>
        <end position="30"/>
    </location>
</feature>
<dbReference type="PROSITE" id="PS00388">
    <property type="entry name" value="PROTEASOME_ALPHA_1"/>
    <property type="match status" value="1"/>
</dbReference>
<dbReference type="Proteomes" id="UP001648503">
    <property type="component" value="Unassembled WGS sequence"/>
</dbReference>
<dbReference type="PROSITE" id="PS51475">
    <property type="entry name" value="PROTEASOME_ALPHA_2"/>
    <property type="match status" value="1"/>
</dbReference>
<evidence type="ECO:0000256" key="2">
    <source>
        <dbReference type="PROSITE-ProRule" id="PRU00808"/>
    </source>
</evidence>
<evidence type="ECO:0000313" key="5">
    <source>
        <dbReference type="EMBL" id="KAH6587051.1"/>
    </source>
</evidence>
<organism evidence="5 6">
    <name type="scientific">Batrachochytrium salamandrivorans</name>
    <dbReference type="NCBI Taxonomy" id="1357716"/>
    <lineage>
        <taxon>Eukaryota</taxon>
        <taxon>Fungi</taxon>
        <taxon>Fungi incertae sedis</taxon>
        <taxon>Chytridiomycota</taxon>
        <taxon>Chytridiomycota incertae sedis</taxon>
        <taxon>Chytridiomycetes</taxon>
        <taxon>Rhizophydiales</taxon>
        <taxon>Rhizophydiales incertae sedis</taxon>
        <taxon>Batrachochytrium</taxon>
    </lineage>
</organism>
<protein>
    <recommendedName>
        <fullName evidence="3">Proteasome subunit alpha type</fullName>
    </recommendedName>
</protein>
<dbReference type="SUPFAM" id="SSF56235">
    <property type="entry name" value="N-terminal nucleophile aminohydrolases (Ntn hydrolases)"/>
    <property type="match status" value="1"/>
</dbReference>
<dbReference type="Pfam" id="PF10584">
    <property type="entry name" value="Proteasome_A_N"/>
    <property type="match status" value="1"/>
</dbReference>
<gene>
    <name evidence="5" type="ORF">BASA50_000099</name>
</gene>
<keyword evidence="6" id="KW-1185">Reference proteome</keyword>
<dbReference type="InterPro" id="IPR000426">
    <property type="entry name" value="Proteasome_asu_N"/>
</dbReference>
<sequence>MSSIGTGYDLSASTYSPDGRIFQVEYALKAVENSGTCIGIRVKDGVVLAHEKLVQSKLLVPGSNRRIQTVDQHIGMVGAGLLADSRHLVSRARDEAGSYRDNYKTSIPSKIIVDRVAAYVSAFTLYSSVRPFGIATLIASMDTNGAALYMVEPSGVYYGYNGCAIGKGKQIAKTEIEKLKFDELTPRQAVNEAARIIHMAHNEAKDKDFELELTWICAESNYKHQVVPEAISLEASRLAKAVLTADEMEED</sequence>
<dbReference type="Gene3D" id="3.60.20.10">
    <property type="entry name" value="Glutamine Phosphoribosylpyrophosphate, subunit 1, domain 1"/>
    <property type="match status" value="1"/>
</dbReference>
<reference evidence="5 6" key="1">
    <citation type="submission" date="2021-02" db="EMBL/GenBank/DDBJ databases">
        <title>Variation within the Batrachochytrium salamandrivorans European outbreak.</title>
        <authorList>
            <person name="Kelly M."/>
            <person name="Pasmans F."/>
            <person name="Shea T.P."/>
            <person name="Munoz J.F."/>
            <person name="Carranza S."/>
            <person name="Cuomo C.A."/>
            <person name="Martel A."/>
        </authorList>
    </citation>
    <scope>NUCLEOTIDE SEQUENCE [LARGE SCALE GENOMIC DNA]</scope>
    <source>
        <strain evidence="5 6">AMFP18/2</strain>
    </source>
</reference>
<comment type="subunit">
    <text evidence="3">The 26S proteasome consists of a 20S proteasome core and two 19S regulatory subunits.</text>
</comment>
<dbReference type="InterPro" id="IPR029055">
    <property type="entry name" value="Ntn_hydrolases_N"/>
</dbReference>
<comment type="subcellular location">
    <subcellularLocation>
        <location evidence="3">Cytoplasm</location>
    </subcellularLocation>
    <subcellularLocation>
        <location evidence="3">Nucleus</location>
    </subcellularLocation>
</comment>
<dbReference type="EMBL" id="JAFCIX010000569">
    <property type="protein sequence ID" value="KAH6587051.1"/>
    <property type="molecule type" value="Genomic_DNA"/>
</dbReference>
<dbReference type="CDD" id="cd03751">
    <property type="entry name" value="proteasome_alpha_type_3"/>
    <property type="match status" value="1"/>
</dbReference>